<keyword evidence="4" id="KW-1185">Reference proteome</keyword>
<feature type="region of interest" description="Disordered" evidence="2">
    <location>
        <begin position="185"/>
        <end position="237"/>
    </location>
</feature>
<dbReference type="RefSeq" id="XP_050515882.1">
    <property type="nucleotide sequence ID" value="XM_050659925.1"/>
</dbReference>
<feature type="compositionally biased region" description="Basic and acidic residues" evidence="2">
    <location>
        <begin position="193"/>
        <end position="210"/>
    </location>
</feature>
<name>A0ABM5L0B4_DIAVI</name>
<proteinExistence type="predicted"/>
<dbReference type="PANTHER" id="PTHR37558">
    <property type="entry name" value="HTH CENPB-TYPE DOMAIN-CONTAINING PROTEIN"/>
    <property type="match status" value="1"/>
</dbReference>
<keyword evidence="1" id="KW-0175">Coiled coil</keyword>
<feature type="coiled-coil region" evidence="1">
    <location>
        <begin position="75"/>
        <end position="109"/>
    </location>
</feature>
<evidence type="ECO:0000313" key="4">
    <source>
        <dbReference type="Proteomes" id="UP001652700"/>
    </source>
</evidence>
<accession>A0ABM5L0B4</accession>
<reference evidence="3" key="1">
    <citation type="submission" date="2025-05" db="UniProtKB">
        <authorList>
            <consortium name="EnsemblMetazoa"/>
        </authorList>
    </citation>
    <scope>IDENTIFICATION</scope>
</reference>
<dbReference type="GeneID" id="126890754"/>
<dbReference type="RefSeq" id="XP_050518062.1">
    <property type="nucleotide sequence ID" value="XM_050662105.1"/>
</dbReference>
<dbReference type="EnsemblMetazoa" id="XM_050659925.1">
    <property type="protein sequence ID" value="XP_050515882.1"/>
    <property type="gene ID" value="LOC126890754"/>
</dbReference>
<evidence type="ECO:0000313" key="3">
    <source>
        <dbReference type="EnsemblMetazoa" id="XP_050515882.1"/>
    </source>
</evidence>
<evidence type="ECO:0000256" key="2">
    <source>
        <dbReference type="SAM" id="MobiDB-lite"/>
    </source>
</evidence>
<evidence type="ECO:0000256" key="1">
    <source>
        <dbReference type="SAM" id="Coils"/>
    </source>
</evidence>
<dbReference type="EnsemblMetazoa" id="XM_050662105.1">
    <property type="protein sequence ID" value="XP_050518062.1"/>
    <property type="gene ID" value="LOC126892545"/>
</dbReference>
<organism evidence="3 4">
    <name type="scientific">Diabrotica virgifera virgifera</name>
    <name type="common">western corn rootworm</name>
    <dbReference type="NCBI Taxonomy" id="50390"/>
    <lineage>
        <taxon>Eukaryota</taxon>
        <taxon>Metazoa</taxon>
        <taxon>Ecdysozoa</taxon>
        <taxon>Arthropoda</taxon>
        <taxon>Hexapoda</taxon>
        <taxon>Insecta</taxon>
        <taxon>Pterygota</taxon>
        <taxon>Neoptera</taxon>
        <taxon>Endopterygota</taxon>
        <taxon>Coleoptera</taxon>
        <taxon>Polyphaga</taxon>
        <taxon>Cucujiformia</taxon>
        <taxon>Chrysomeloidea</taxon>
        <taxon>Chrysomelidae</taxon>
        <taxon>Galerucinae</taxon>
        <taxon>Diabroticina</taxon>
        <taxon>Diabroticites</taxon>
        <taxon>Diabrotica</taxon>
    </lineage>
</organism>
<protein>
    <submittedName>
        <fullName evidence="3">Uncharacterized protein</fullName>
    </submittedName>
</protein>
<dbReference type="Proteomes" id="UP001652700">
    <property type="component" value="Unplaced"/>
</dbReference>
<dbReference type="PANTHER" id="PTHR37558:SF1">
    <property type="entry name" value="HTH CENPB-TYPE DOMAIN-CONTAINING PROTEIN"/>
    <property type="match status" value="1"/>
</dbReference>
<dbReference type="GeneID" id="126892545"/>
<sequence length="328" mass="38220">MNTDLLKKAKRLRFTSEDDLLLIRQVRGVNPYFNHERWGDIQESVCEQTGKRFSIRCIKEHVENLINSWIKKERIDKAKSGIEEIQTEMDFLLQEVADLMKEAKLKKETKGKKRSSFQVAKEVRDMWAATSLNTAIELEYPNDQDSHTLPSDHDATEMVLIEIEEGNAAYEQQSLDASSAITDGSLLNQGEENNDHPVRTPQKRKIDGIPHKSRTTSTPVHSRVLGPRQQKQHKKNPKVEAALSYLEDKAKKNDEWKERELALEESKVEVERIKLNLAEREITLKEKQWAQCEKRFEMEMTERKQFLHLVENQQKLFSIILDRENASK</sequence>